<evidence type="ECO:0000313" key="2">
    <source>
        <dbReference type="Proteomes" id="UP001164929"/>
    </source>
</evidence>
<sequence>MDVFVTTREAWSKVLSNDDAFMPGWPIATVKLVGRKSFIGISYEKHKCLRCLTSAPVNAHKALSAYISYIEENMIAMLEK</sequence>
<dbReference type="GO" id="GO:0020037">
    <property type="term" value="F:heme binding"/>
    <property type="evidence" value="ECO:0007669"/>
    <property type="project" value="InterPro"/>
</dbReference>
<proteinExistence type="predicted"/>
<dbReference type="AlphaFoldDB" id="A0AAD6Q0U6"/>
<dbReference type="SUPFAM" id="SSF48264">
    <property type="entry name" value="Cytochrome P450"/>
    <property type="match status" value="1"/>
</dbReference>
<name>A0AAD6Q0U6_9ROSI</name>
<dbReference type="GO" id="GO:0016705">
    <property type="term" value="F:oxidoreductase activity, acting on paired donors, with incorporation or reduction of molecular oxygen"/>
    <property type="evidence" value="ECO:0007669"/>
    <property type="project" value="InterPro"/>
</dbReference>
<evidence type="ECO:0000313" key="1">
    <source>
        <dbReference type="EMBL" id="KAJ6973625.1"/>
    </source>
</evidence>
<dbReference type="InterPro" id="IPR036396">
    <property type="entry name" value="Cyt_P450_sf"/>
</dbReference>
<organism evidence="1 2">
    <name type="scientific">Populus alba x Populus x berolinensis</name>
    <dbReference type="NCBI Taxonomy" id="444605"/>
    <lineage>
        <taxon>Eukaryota</taxon>
        <taxon>Viridiplantae</taxon>
        <taxon>Streptophyta</taxon>
        <taxon>Embryophyta</taxon>
        <taxon>Tracheophyta</taxon>
        <taxon>Spermatophyta</taxon>
        <taxon>Magnoliopsida</taxon>
        <taxon>eudicotyledons</taxon>
        <taxon>Gunneridae</taxon>
        <taxon>Pentapetalae</taxon>
        <taxon>rosids</taxon>
        <taxon>fabids</taxon>
        <taxon>Malpighiales</taxon>
        <taxon>Salicaceae</taxon>
        <taxon>Saliceae</taxon>
        <taxon>Populus</taxon>
    </lineage>
</organism>
<keyword evidence="2" id="KW-1185">Reference proteome</keyword>
<gene>
    <name evidence="1" type="ORF">NC653_033838</name>
</gene>
<accession>A0AAD6Q0U6</accession>
<reference evidence="1" key="1">
    <citation type="journal article" date="2023" name="Mol. Ecol. Resour.">
        <title>Chromosome-level genome assembly of a triploid poplar Populus alba 'Berolinensis'.</title>
        <authorList>
            <person name="Chen S."/>
            <person name="Yu Y."/>
            <person name="Wang X."/>
            <person name="Wang S."/>
            <person name="Zhang T."/>
            <person name="Zhou Y."/>
            <person name="He R."/>
            <person name="Meng N."/>
            <person name="Wang Y."/>
            <person name="Liu W."/>
            <person name="Liu Z."/>
            <person name="Liu J."/>
            <person name="Guo Q."/>
            <person name="Huang H."/>
            <person name="Sederoff R.R."/>
            <person name="Wang G."/>
            <person name="Qu G."/>
            <person name="Chen S."/>
        </authorList>
    </citation>
    <scope>NUCLEOTIDE SEQUENCE</scope>
    <source>
        <strain evidence="1">SC-2020</strain>
    </source>
</reference>
<comment type="caution">
    <text evidence="1">The sequence shown here is derived from an EMBL/GenBank/DDBJ whole genome shotgun (WGS) entry which is preliminary data.</text>
</comment>
<dbReference type="GO" id="GO:0005506">
    <property type="term" value="F:iron ion binding"/>
    <property type="evidence" value="ECO:0007669"/>
    <property type="project" value="InterPro"/>
</dbReference>
<dbReference type="GO" id="GO:0004497">
    <property type="term" value="F:monooxygenase activity"/>
    <property type="evidence" value="ECO:0007669"/>
    <property type="project" value="InterPro"/>
</dbReference>
<dbReference type="Proteomes" id="UP001164929">
    <property type="component" value="Chromosome 14"/>
</dbReference>
<dbReference type="EMBL" id="JAQIZT010000014">
    <property type="protein sequence ID" value="KAJ6973625.1"/>
    <property type="molecule type" value="Genomic_DNA"/>
</dbReference>
<protein>
    <submittedName>
        <fullName evidence="1">Uncharacterized protein</fullName>
    </submittedName>
</protein>